<evidence type="ECO:0000313" key="4">
    <source>
        <dbReference type="EMBL" id="TBW22022.1"/>
    </source>
</evidence>
<dbReference type="Gene3D" id="3.10.560.10">
    <property type="entry name" value="Outer membrane lipoprotein wza domain like"/>
    <property type="match status" value="1"/>
</dbReference>
<dbReference type="EMBL" id="SJDT01000003">
    <property type="protein sequence ID" value="TBW22022.1"/>
    <property type="molecule type" value="Genomic_DNA"/>
</dbReference>
<keyword evidence="2" id="KW-1133">Transmembrane helix</keyword>
<dbReference type="Gene3D" id="1.10.150.320">
    <property type="entry name" value="Photosystem II 12 kDa extrinsic protein"/>
    <property type="match status" value="1"/>
</dbReference>
<keyword evidence="5" id="KW-1185">Reference proteome</keyword>
<organism evidence="4 5">
    <name type="scientific">Arcanobacterium bovis</name>
    <dbReference type="NCBI Taxonomy" id="2529275"/>
    <lineage>
        <taxon>Bacteria</taxon>
        <taxon>Bacillati</taxon>
        <taxon>Actinomycetota</taxon>
        <taxon>Actinomycetes</taxon>
        <taxon>Actinomycetales</taxon>
        <taxon>Actinomycetaceae</taxon>
        <taxon>Arcanobacterium</taxon>
    </lineage>
</organism>
<accession>A0A4V2KR41</accession>
<dbReference type="InterPro" id="IPR003583">
    <property type="entry name" value="Hlx-hairpin-Hlx_DNA-bd_motif"/>
</dbReference>
<dbReference type="PANTHER" id="PTHR21180">
    <property type="entry name" value="ENDONUCLEASE/EXONUCLEASE/PHOSPHATASE FAMILY DOMAIN-CONTAINING PROTEIN 1"/>
    <property type="match status" value="1"/>
</dbReference>
<dbReference type="InterPro" id="IPR004509">
    <property type="entry name" value="Competence_ComEA_HhH"/>
</dbReference>
<comment type="caution">
    <text evidence="4">The sequence shown here is derived from an EMBL/GenBank/DDBJ whole genome shotgun (WGS) entry which is preliminary data.</text>
</comment>
<keyword evidence="2" id="KW-0472">Membrane</keyword>
<dbReference type="SUPFAM" id="SSF47781">
    <property type="entry name" value="RuvA domain 2-like"/>
    <property type="match status" value="1"/>
</dbReference>
<feature type="domain" description="Helix-hairpin-helix DNA-binding motif class 1" evidence="3">
    <location>
        <begin position="288"/>
        <end position="307"/>
    </location>
</feature>
<sequence>MNFPIGQNEPMNQPPPRIIRTSNAREHGLSSSVTGIEDCSVVAPRRISDGSATTQQKLVGSYKRAAFSASLGDEAALLMQSAPKSRFVMSGSSLKVFLAVLVIAMAITIMRAVAVSGNAVHEIPSTPNNTDESARGGATNEKPGTGYRADIAEKQVEANKIVVYVTGAVNKPGLVTLNESARMNDAVEAAGGLSQNADTKEVNLAAQINDGEHIHIPVQGEQEMPASNTANSSLAKGNNNDPPSTTTKKVSLNSASVDELDALPGVGPVTAQQIVQWRQQHGKFSSIDQLGQISGIGAKTIEKLRPYLSL</sequence>
<dbReference type="SMART" id="SM00278">
    <property type="entry name" value="HhH1"/>
    <property type="match status" value="2"/>
</dbReference>
<evidence type="ECO:0000256" key="2">
    <source>
        <dbReference type="SAM" id="Phobius"/>
    </source>
</evidence>
<feature type="region of interest" description="Disordered" evidence="1">
    <location>
        <begin position="124"/>
        <end position="146"/>
    </location>
</feature>
<feature type="transmembrane region" description="Helical" evidence="2">
    <location>
        <begin position="94"/>
        <end position="114"/>
    </location>
</feature>
<keyword evidence="2" id="KW-0812">Transmembrane</keyword>
<feature type="domain" description="Helix-hairpin-helix DNA-binding motif class 1" evidence="3">
    <location>
        <begin position="258"/>
        <end position="277"/>
    </location>
</feature>
<name>A0A4V2KR41_9ACTO</name>
<dbReference type="PANTHER" id="PTHR21180:SF32">
    <property type="entry name" value="ENDONUCLEASE_EXONUCLEASE_PHOSPHATASE FAMILY DOMAIN-CONTAINING PROTEIN 1"/>
    <property type="match status" value="1"/>
</dbReference>
<evidence type="ECO:0000256" key="1">
    <source>
        <dbReference type="SAM" id="MobiDB-lite"/>
    </source>
</evidence>
<dbReference type="GO" id="GO:0015627">
    <property type="term" value="C:type II protein secretion system complex"/>
    <property type="evidence" value="ECO:0007669"/>
    <property type="project" value="TreeGrafter"/>
</dbReference>
<dbReference type="InterPro" id="IPR010994">
    <property type="entry name" value="RuvA_2-like"/>
</dbReference>
<reference evidence="4 5" key="1">
    <citation type="submission" date="2019-02" db="EMBL/GenBank/DDBJ databases">
        <title>Arcanobacterium bovis sp. nov., isolated from the milk of a cow with mastitis.</title>
        <authorList>
            <person name="Sammra O."/>
            <person name="Foster G."/>
            <person name="Hassan A."/>
            <person name="Alssahen M."/>
            <person name="Laemmler C."/>
            <person name="Borowiak M."/>
            <person name="Malorny B."/>
            <person name="Abdulmawjood A."/>
        </authorList>
    </citation>
    <scope>NUCLEOTIDE SEQUENCE [LARGE SCALE GENOMIC DNA]</scope>
    <source>
        <strain evidence="4 5">C605018/01/1</strain>
    </source>
</reference>
<evidence type="ECO:0000259" key="3">
    <source>
        <dbReference type="SMART" id="SM00278"/>
    </source>
</evidence>
<dbReference type="Pfam" id="PF10531">
    <property type="entry name" value="SLBB"/>
    <property type="match status" value="1"/>
</dbReference>
<protein>
    <recommendedName>
        <fullName evidence="3">Helix-hairpin-helix DNA-binding motif class 1 domain-containing protein</fullName>
    </recommendedName>
</protein>
<feature type="region of interest" description="Disordered" evidence="1">
    <location>
        <begin position="224"/>
        <end position="249"/>
    </location>
</feature>
<feature type="compositionally biased region" description="Polar residues" evidence="1">
    <location>
        <begin position="225"/>
        <end position="249"/>
    </location>
</feature>
<dbReference type="GO" id="GO:0006281">
    <property type="term" value="P:DNA repair"/>
    <property type="evidence" value="ECO:0007669"/>
    <property type="project" value="InterPro"/>
</dbReference>
<gene>
    <name evidence="4" type="ORF">EZJ44_04075</name>
</gene>
<dbReference type="GO" id="GO:0003677">
    <property type="term" value="F:DNA binding"/>
    <property type="evidence" value="ECO:0007669"/>
    <property type="project" value="InterPro"/>
</dbReference>
<dbReference type="GO" id="GO:0015628">
    <property type="term" value="P:protein secretion by the type II secretion system"/>
    <property type="evidence" value="ECO:0007669"/>
    <property type="project" value="TreeGrafter"/>
</dbReference>
<dbReference type="AlphaFoldDB" id="A0A4V2KR41"/>
<dbReference type="Proteomes" id="UP000293036">
    <property type="component" value="Unassembled WGS sequence"/>
</dbReference>
<evidence type="ECO:0000313" key="5">
    <source>
        <dbReference type="Proteomes" id="UP000293036"/>
    </source>
</evidence>
<dbReference type="OrthoDB" id="9758724at2"/>
<proteinExistence type="predicted"/>
<dbReference type="InterPro" id="IPR019554">
    <property type="entry name" value="Soluble_ligand-bd"/>
</dbReference>
<dbReference type="NCBIfam" id="TIGR00426">
    <property type="entry name" value="competence protein ComEA helix-hairpin-helix repeat region"/>
    <property type="match status" value="1"/>
</dbReference>
<dbReference type="InterPro" id="IPR051675">
    <property type="entry name" value="Endo/Exo/Phosphatase_dom_1"/>
</dbReference>
<dbReference type="Pfam" id="PF12836">
    <property type="entry name" value="HHH_3"/>
    <property type="match status" value="1"/>
</dbReference>